<evidence type="ECO:0000313" key="2">
    <source>
        <dbReference type="EMBL" id="EOR95050.1"/>
    </source>
</evidence>
<organism evidence="2 3">
    <name type="scientific">Arcticibacter svalbardensis MN12-7</name>
    <dbReference type="NCBI Taxonomy" id="1150600"/>
    <lineage>
        <taxon>Bacteria</taxon>
        <taxon>Pseudomonadati</taxon>
        <taxon>Bacteroidota</taxon>
        <taxon>Sphingobacteriia</taxon>
        <taxon>Sphingobacteriales</taxon>
        <taxon>Sphingobacteriaceae</taxon>
        <taxon>Arcticibacter</taxon>
    </lineage>
</organism>
<proteinExistence type="predicted"/>
<dbReference type="CDD" id="cd03801">
    <property type="entry name" value="GT4_PimA-like"/>
    <property type="match status" value="1"/>
</dbReference>
<dbReference type="PANTHER" id="PTHR12526:SF630">
    <property type="entry name" value="GLYCOSYLTRANSFERASE"/>
    <property type="match status" value="1"/>
</dbReference>
<dbReference type="eggNOG" id="COG0438">
    <property type="taxonomic scope" value="Bacteria"/>
</dbReference>
<evidence type="ECO:0000259" key="1">
    <source>
        <dbReference type="Pfam" id="PF00534"/>
    </source>
</evidence>
<accession>R9GU35</accession>
<keyword evidence="3" id="KW-1185">Reference proteome</keyword>
<dbReference type="EMBL" id="AQPN01000068">
    <property type="protein sequence ID" value="EOR95050.1"/>
    <property type="molecule type" value="Genomic_DNA"/>
</dbReference>
<dbReference type="InterPro" id="IPR001296">
    <property type="entry name" value="Glyco_trans_1"/>
</dbReference>
<name>R9GU35_9SPHI</name>
<dbReference type="SUPFAM" id="SSF53756">
    <property type="entry name" value="UDP-Glycosyltransferase/glycogen phosphorylase"/>
    <property type="match status" value="1"/>
</dbReference>
<dbReference type="AlphaFoldDB" id="R9GU35"/>
<dbReference type="PANTHER" id="PTHR12526">
    <property type="entry name" value="GLYCOSYLTRANSFERASE"/>
    <property type="match status" value="1"/>
</dbReference>
<protein>
    <submittedName>
        <fullName evidence="2">Glycosyl transferase, group 1</fullName>
    </submittedName>
</protein>
<dbReference type="Proteomes" id="UP000014174">
    <property type="component" value="Unassembled WGS sequence"/>
</dbReference>
<dbReference type="Gene3D" id="3.40.50.2000">
    <property type="entry name" value="Glycogen Phosphorylase B"/>
    <property type="match status" value="2"/>
</dbReference>
<dbReference type="RefSeq" id="WP_016194986.1">
    <property type="nucleotide sequence ID" value="NZ_AQPN01000068.1"/>
</dbReference>
<dbReference type="GO" id="GO:0016757">
    <property type="term" value="F:glycosyltransferase activity"/>
    <property type="evidence" value="ECO:0007669"/>
    <property type="project" value="InterPro"/>
</dbReference>
<sequence length="377" mass="43289">MFKILITAPSLNENTNISGISSLTKTIITNNSAYQHYFHFIIGKKDSESKGLKWLLNQLSLLPRFVLFTLKHKIDIIHLNTDLTPFSILRDCSLLLTGKYLLRKKILLHIHGGYFLMRPPGKHSIFYYLIKCMLVNASCRAVLSEVEKDEIYKAYQIQCSVMPNAVKPCKEIEQKDFSKKLTFFFMGRMVRSKGIFQIAQCLSELTSYFNVLEIHIYGVGPDLEEFLKQLSSIKGLQYKYGGIVRDMKKIQVFQKSHIFLLPSLFGEGLPMAMLESMNYGCVPVVSNDASMGTVVKNGFNGYLTEKASHASLSENLIKVLTNRDELKELSTNAKQTIDRSYNLEHYINSLNQLYKTLIDNDESSKFFRDRVRPYHVR</sequence>
<keyword evidence="2" id="KW-0808">Transferase</keyword>
<dbReference type="STRING" id="1150600.ADIARSV_1750"/>
<comment type="caution">
    <text evidence="2">The sequence shown here is derived from an EMBL/GenBank/DDBJ whole genome shotgun (WGS) entry which is preliminary data.</text>
</comment>
<reference evidence="2 3" key="1">
    <citation type="journal article" date="2013" name="Genome Announc.">
        <title>Draft Genome Sequence of Arcticibacter svalbardensis Strain MN12-7T, a Member of the Family Sphingobacteriaceae Isolated from an Arctic Soil Sample.</title>
        <authorList>
            <person name="Shivaji S."/>
            <person name="Ara S."/>
            <person name="Prasad S."/>
            <person name="Manasa B.P."/>
            <person name="Begum Z."/>
            <person name="Singh A."/>
            <person name="Kumar Pinnaka A."/>
        </authorList>
    </citation>
    <scope>NUCLEOTIDE SEQUENCE [LARGE SCALE GENOMIC DNA]</scope>
    <source>
        <strain evidence="2 3">MN12-7</strain>
    </source>
</reference>
<feature type="domain" description="Glycosyl transferase family 1" evidence="1">
    <location>
        <begin position="176"/>
        <end position="335"/>
    </location>
</feature>
<dbReference type="PATRIC" id="fig|1150600.3.peg.1723"/>
<dbReference type="OrthoDB" id="7560678at2"/>
<gene>
    <name evidence="2" type="ORF">ADIARSV_1750</name>
</gene>
<dbReference type="Pfam" id="PF00534">
    <property type="entry name" value="Glycos_transf_1"/>
    <property type="match status" value="1"/>
</dbReference>
<evidence type="ECO:0000313" key="3">
    <source>
        <dbReference type="Proteomes" id="UP000014174"/>
    </source>
</evidence>